<dbReference type="PANTHER" id="PTHR43790">
    <property type="entry name" value="CARBOHYDRATE TRANSPORT ATP-BINDING PROTEIN MG119-RELATED"/>
    <property type="match status" value="1"/>
</dbReference>
<reference evidence="8 9" key="1">
    <citation type="submission" date="2020-08" db="EMBL/GenBank/DDBJ databases">
        <title>Genomic Encyclopedia of Type Strains, Phase IV (KMG-IV): sequencing the most valuable type-strain genomes for metagenomic binning, comparative biology and taxonomic classification.</title>
        <authorList>
            <person name="Goeker M."/>
        </authorList>
    </citation>
    <scope>NUCLEOTIDE SEQUENCE [LARGE SCALE GENOMIC DNA]</scope>
    <source>
        <strain evidence="8 9">DSM 25966</strain>
    </source>
</reference>
<comment type="similarity">
    <text evidence="1">Belongs to the ABC transporter superfamily.</text>
</comment>
<evidence type="ECO:0000256" key="4">
    <source>
        <dbReference type="ARBA" id="ARBA00022737"/>
    </source>
</evidence>
<dbReference type="InterPro" id="IPR003593">
    <property type="entry name" value="AAA+_ATPase"/>
</dbReference>
<dbReference type="InterPro" id="IPR027417">
    <property type="entry name" value="P-loop_NTPase"/>
</dbReference>
<dbReference type="Pfam" id="PF00005">
    <property type="entry name" value="ABC_tran"/>
    <property type="match status" value="2"/>
</dbReference>
<dbReference type="PROSITE" id="PS00211">
    <property type="entry name" value="ABC_TRANSPORTER_1"/>
    <property type="match status" value="1"/>
</dbReference>
<dbReference type="InterPro" id="IPR003439">
    <property type="entry name" value="ABC_transporter-like_ATP-bd"/>
</dbReference>
<keyword evidence="2" id="KW-0813">Transport</keyword>
<keyword evidence="9" id="KW-1185">Reference proteome</keyword>
<evidence type="ECO:0000313" key="9">
    <source>
        <dbReference type="Proteomes" id="UP000553963"/>
    </source>
</evidence>
<evidence type="ECO:0000256" key="1">
    <source>
        <dbReference type="ARBA" id="ARBA00005417"/>
    </source>
</evidence>
<dbReference type="CDD" id="cd03216">
    <property type="entry name" value="ABC_Carb_Monos_I"/>
    <property type="match status" value="1"/>
</dbReference>
<dbReference type="Gene3D" id="3.40.50.300">
    <property type="entry name" value="P-loop containing nucleotide triphosphate hydrolases"/>
    <property type="match status" value="2"/>
</dbReference>
<dbReference type="InterPro" id="IPR050107">
    <property type="entry name" value="ABC_carbohydrate_import_ATPase"/>
</dbReference>
<keyword evidence="3 8" id="KW-0762">Sugar transport</keyword>
<proteinExistence type="inferred from homology"/>
<dbReference type="GO" id="GO:0005524">
    <property type="term" value="F:ATP binding"/>
    <property type="evidence" value="ECO:0007669"/>
    <property type="project" value="UniProtKB-KW"/>
</dbReference>
<accession>A0A840AS35</accession>
<dbReference type="RefSeq" id="WP_183398850.1">
    <property type="nucleotide sequence ID" value="NZ_JACIDS010000003.1"/>
</dbReference>
<organism evidence="8 9">
    <name type="scientific">Kaistia hirudinis</name>
    <dbReference type="NCBI Taxonomy" id="1293440"/>
    <lineage>
        <taxon>Bacteria</taxon>
        <taxon>Pseudomonadati</taxon>
        <taxon>Pseudomonadota</taxon>
        <taxon>Alphaproteobacteria</taxon>
        <taxon>Hyphomicrobiales</taxon>
        <taxon>Kaistiaceae</taxon>
        <taxon>Kaistia</taxon>
    </lineage>
</organism>
<dbReference type="CDD" id="cd03215">
    <property type="entry name" value="ABC_Carb_Monos_II"/>
    <property type="match status" value="1"/>
</dbReference>
<protein>
    <submittedName>
        <fullName evidence="8">Simple sugar transport system ATP-binding protein</fullName>
    </submittedName>
</protein>
<sequence length="500" mass="53424">MTAIAPGFAAEAHGVVKRFGPIEVLHGVDIAIPVGDARAIVGRNGAGKSTLVSLLTGIHSPNAGEIRLAGQPAPAQGDRRAWRERVACVYQRWMVIPHLTVAENLLLNNQPARAGLVSWRSVRDRAMAALADWELDVSPDLEAWRLTVEQRQIVEIARALLQGSRFIILDEPTAELERKEVNRLFDRIRALQDAGVTFLYISHHLEEIYEICRTVTVMRDGDVVADAPLDELPRDALVAAMVGPGVATGRRQSRPVSDAPVKTGLEIRDLALGDDIEGFNLSVAAGECVGLAGLAGSGKDRIAEAVAGLAVPKAGTISIFGQPAPLGSVAAMRAAGVGYVARDRHVRGLFPQMSVGENLVTTILERLGRLGLISSAKQAATVNDQIRTLGIVATSGEQRISELSGGNQQKAMVGRALASSPRVLVLDAPTQGVDVASKEALYGIIDAAKARGMAVLLVSDDLDELSICDRVAVIFRGRITRSFARDWKEHDMVAAIEGLY</sequence>
<dbReference type="GO" id="GO:0016887">
    <property type="term" value="F:ATP hydrolysis activity"/>
    <property type="evidence" value="ECO:0007669"/>
    <property type="project" value="InterPro"/>
</dbReference>
<dbReference type="Proteomes" id="UP000553963">
    <property type="component" value="Unassembled WGS sequence"/>
</dbReference>
<dbReference type="PANTHER" id="PTHR43790:SF9">
    <property type="entry name" value="GALACTOFURANOSE TRANSPORTER ATP-BINDING PROTEIN YTFR"/>
    <property type="match status" value="1"/>
</dbReference>
<dbReference type="PROSITE" id="PS50893">
    <property type="entry name" value="ABC_TRANSPORTER_2"/>
    <property type="match status" value="2"/>
</dbReference>
<keyword evidence="6 8" id="KW-0067">ATP-binding</keyword>
<name>A0A840AS35_9HYPH</name>
<evidence type="ECO:0000256" key="3">
    <source>
        <dbReference type="ARBA" id="ARBA00022597"/>
    </source>
</evidence>
<gene>
    <name evidence="8" type="ORF">GGR25_002236</name>
</gene>
<dbReference type="EMBL" id="JACIDS010000003">
    <property type="protein sequence ID" value="MBB3931186.1"/>
    <property type="molecule type" value="Genomic_DNA"/>
</dbReference>
<dbReference type="SUPFAM" id="SSF52540">
    <property type="entry name" value="P-loop containing nucleoside triphosphate hydrolases"/>
    <property type="match status" value="2"/>
</dbReference>
<feature type="domain" description="ABC transporter" evidence="7">
    <location>
        <begin position="10"/>
        <end position="245"/>
    </location>
</feature>
<evidence type="ECO:0000256" key="5">
    <source>
        <dbReference type="ARBA" id="ARBA00022741"/>
    </source>
</evidence>
<dbReference type="SMART" id="SM00382">
    <property type="entry name" value="AAA"/>
    <property type="match status" value="2"/>
</dbReference>
<keyword evidence="5" id="KW-0547">Nucleotide-binding</keyword>
<keyword evidence="4" id="KW-0677">Repeat</keyword>
<evidence type="ECO:0000313" key="8">
    <source>
        <dbReference type="EMBL" id="MBB3931186.1"/>
    </source>
</evidence>
<evidence type="ECO:0000256" key="6">
    <source>
        <dbReference type="ARBA" id="ARBA00022840"/>
    </source>
</evidence>
<feature type="domain" description="ABC transporter" evidence="7">
    <location>
        <begin position="261"/>
        <end position="496"/>
    </location>
</feature>
<comment type="caution">
    <text evidence="8">The sequence shown here is derived from an EMBL/GenBank/DDBJ whole genome shotgun (WGS) entry which is preliminary data.</text>
</comment>
<evidence type="ECO:0000256" key="2">
    <source>
        <dbReference type="ARBA" id="ARBA00022448"/>
    </source>
</evidence>
<evidence type="ECO:0000259" key="7">
    <source>
        <dbReference type="PROSITE" id="PS50893"/>
    </source>
</evidence>
<dbReference type="AlphaFoldDB" id="A0A840AS35"/>
<dbReference type="InterPro" id="IPR017871">
    <property type="entry name" value="ABC_transporter-like_CS"/>
</dbReference>